<dbReference type="InterPro" id="IPR018357">
    <property type="entry name" value="Hexapep_transf_CS"/>
</dbReference>
<keyword evidence="3" id="KW-0012">Acyltransferase</keyword>
<accession>A0ABS4JI31</accession>
<dbReference type="InterPro" id="IPR001451">
    <property type="entry name" value="Hexapep"/>
</dbReference>
<evidence type="ECO:0000256" key="2">
    <source>
        <dbReference type="ARBA" id="ARBA00022737"/>
    </source>
</evidence>
<gene>
    <name evidence="3" type="ORF">J2Z69_002421</name>
</gene>
<protein>
    <submittedName>
        <fullName evidence="3">Virginiamycin A acetyltransferase</fullName>
        <ecNumber evidence="3">2.3.1.-</ecNumber>
    </submittedName>
</protein>
<dbReference type="EMBL" id="JAGGLD010000003">
    <property type="protein sequence ID" value="MBP2001378.1"/>
    <property type="molecule type" value="Genomic_DNA"/>
</dbReference>
<reference evidence="3 4" key="1">
    <citation type="submission" date="2021-03" db="EMBL/GenBank/DDBJ databases">
        <title>Genomic Encyclopedia of Type Strains, Phase IV (KMG-IV): sequencing the most valuable type-strain genomes for metagenomic binning, comparative biology and taxonomic classification.</title>
        <authorList>
            <person name="Goeker M."/>
        </authorList>
    </citation>
    <scope>NUCLEOTIDE SEQUENCE [LARGE SCALE GENOMIC DNA]</scope>
    <source>
        <strain evidence="3 4">DSM 26806</strain>
    </source>
</reference>
<sequence length="215" mass="24423">MMNAPDKHKLYPNEAIRTVCYIQNLPRRANVEIGDYTYYSDNTHSPELFYDHIQHHYEFLGDKLRIGKFCAIAEGVTFIMNGANHRMDGFTTYPFNIFGGGWEKVTPMVEQLPFKGDTVLGNDVWIGQQVTIMPGVTIGDGAIVASNSTVVKNVEPYTIVGGNPAKVIKKRFSEEIIQLLLELQWWNWDEEQIFEHLDTLVSAHDLETLKGLSSK</sequence>
<dbReference type="PROSITE" id="PS00101">
    <property type="entry name" value="HEXAPEP_TRANSFERASES"/>
    <property type="match status" value="1"/>
</dbReference>
<name>A0ABS4JI31_9BACL</name>
<dbReference type="RefSeq" id="WP_209862556.1">
    <property type="nucleotide sequence ID" value="NZ_JAGGLD010000003.1"/>
</dbReference>
<dbReference type="Proteomes" id="UP001519288">
    <property type="component" value="Unassembled WGS sequence"/>
</dbReference>
<keyword evidence="4" id="KW-1185">Reference proteome</keyword>
<evidence type="ECO:0000256" key="1">
    <source>
        <dbReference type="ARBA" id="ARBA00022679"/>
    </source>
</evidence>
<dbReference type="CDD" id="cd03349">
    <property type="entry name" value="LbH_XAT"/>
    <property type="match status" value="1"/>
</dbReference>
<organism evidence="3 4">
    <name type="scientific">Paenibacillus shirakamiensis</name>
    <dbReference type="NCBI Taxonomy" id="1265935"/>
    <lineage>
        <taxon>Bacteria</taxon>
        <taxon>Bacillati</taxon>
        <taxon>Bacillota</taxon>
        <taxon>Bacilli</taxon>
        <taxon>Bacillales</taxon>
        <taxon>Paenibacillaceae</taxon>
        <taxon>Paenibacillus</taxon>
    </lineage>
</organism>
<dbReference type="PANTHER" id="PTHR43300:SF11">
    <property type="entry name" value="ACETYLTRANSFERASE RV3034C-RELATED"/>
    <property type="match status" value="1"/>
</dbReference>
<dbReference type="InterPro" id="IPR050179">
    <property type="entry name" value="Trans_hexapeptide_repeat"/>
</dbReference>
<dbReference type="NCBIfam" id="NF000311">
    <property type="entry name" value="Vat_ABCDEFH"/>
    <property type="match status" value="1"/>
</dbReference>
<keyword evidence="2" id="KW-0677">Repeat</keyword>
<proteinExistence type="predicted"/>
<evidence type="ECO:0000313" key="4">
    <source>
        <dbReference type="Proteomes" id="UP001519288"/>
    </source>
</evidence>
<dbReference type="SUPFAM" id="SSF51161">
    <property type="entry name" value="Trimeric LpxA-like enzymes"/>
    <property type="match status" value="1"/>
</dbReference>
<dbReference type="Pfam" id="PF00132">
    <property type="entry name" value="Hexapep"/>
    <property type="match status" value="1"/>
</dbReference>
<dbReference type="PANTHER" id="PTHR43300">
    <property type="entry name" value="ACETYLTRANSFERASE"/>
    <property type="match status" value="1"/>
</dbReference>
<dbReference type="InterPro" id="IPR011004">
    <property type="entry name" value="Trimer_LpxA-like_sf"/>
</dbReference>
<evidence type="ECO:0000313" key="3">
    <source>
        <dbReference type="EMBL" id="MBP2001378.1"/>
    </source>
</evidence>
<dbReference type="Gene3D" id="2.160.10.10">
    <property type="entry name" value="Hexapeptide repeat proteins"/>
    <property type="match status" value="1"/>
</dbReference>
<comment type="caution">
    <text evidence="3">The sequence shown here is derived from an EMBL/GenBank/DDBJ whole genome shotgun (WGS) entry which is preliminary data.</text>
</comment>
<dbReference type="EC" id="2.3.1.-" evidence="3"/>
<dbReference type="GO" id="GO:0016746">
    <property type="term" value="F:acyltransferase activity"/>
    <property type="evidence" value="ECO:0007669"/>
    <property type="project" value="UniProtKB-KW"/>
</dbReference>
<keyword evidence="1 3" id="KW-0808">Transferase</keyword>